<proteinExistence type="predicted"/>
<dbReference type="InterPro" id="IPR051718">
    <property type="entry name" value="ARF_GTPase-activating"/>
</dbReference>
<dbReference type="PANTHER" id="PTHR45705:SF1">
    <property type="entry name" value="FI20236P1"/>
    <property type="match status" value="1"/>
</dbReference>
<dbReference type="InterPro" id="IPR038508">
    <property type="entry name" value="ArfGAP_dom_sf"/>
</dbReference>
<dbReference type="PANTHER" id="PTHR45705">
    <property type="entry name" value="FI20236P1"/>
    <property type="match status" value="1"/>
</dbReference>
<dbReference type="SMART" id="SM00105">
    <property type="entry name" value="ArfGap"/>
    <property type="match status" value="1"/>
</dbReference>
<feature type="compositionally biased region" description="Polar residues" evidence="2">
    <location>
        <begin position="266"/>
        <end position="282"/>
    </location>
</feature>
<dbReference type="EMBL" id="JAVFWL010000004">
    <property type="protein sequence ID" value="KAK6752786.1"/>
    <property type="molecule type" value="Genomic_DNA"/>
</dbReference>
<name>A0ABR1DTH5_NECAM</name>
<evidence type="ECO:0000313" key="4">
    <source>
        <dbReference type="EMBL" id="KAK6752786.1"/>
    </source>
</evidence>
<keyword evidence="1" id="KW-0863">Zinc-finger</keyword>
<comment type="caution">
    <text evidence="4">The sequence shown here is derived from an EMBL/GenBank/DDBJ whole genome shotgun (WGS) entry which is preliminary data.</text>
</comment>
<evidence type="ECO:0000259" key="3">
    <source>
        <dbReference type="PROSITE" id="PS50115"/>
    </source>
</evidence>
<keyword evidence="1" id="KW-0862">Zinc</keyword>
<evidence type="ECO:0000313" key="5">
    <source>
        <dbReference type="Proteomes" id="UP001303046"/>
    </source>
</evidence>
<protein>
    <recommendedName>
        <fullName evidence="3">Arf-GAP domain-containing protein</fullName>
    </recommendedName>
</protein>
<keyword evidence="1" id="KW-0479">Metal-binding</keyword>
<dbReference type="InterPro" id="IPR001164">
    <property type="entry name" value="ArfGAP_dom"/>
</dbReference>
<accession>A0ABR1DTH5</accession>
<dbReference type="CDD" id="cd08839">
    <property type="entry name" value="ArfGap_SMAP"/>
    <property type="match status" value="1"/>
</dbReference>
<sequence>MRLTFFIKNDTTMRRGKQDEKKAEQERLQNILLDMLKEDENKYCADCQAKTPRWAAWNLGVFICIRCAGIHRNLGVHISKVRSVNLDSWTAEQVQSMRVMGNEKARKAYEHSLPDHFRRSMADHQMEQFIRAKYEQKRYMMPNFVYPRVDVNDLPKAGQSVTKHRSTTAATSLTSPTSIRVPALAAASPTPKQQSAVVSDLLDFSSPASPSNQANGDHSLTGDLASLSLTSEQNASATKSSDLDDMFGSFASAPAIDTAVATAASEQASPTGSVKQQDSQTVATSQAAGDLMSLSTGGAVNGEKKSNADILSLFGDQSKGPLHPIMPVGGFAAFGLQAVPPQAQQQMPGAVFGAPSVGTATMSGTPMGAPSTALPPMTAPFGGMVPQHPYGFPNPFEQQGGGGPMMLQGTQFGMMAPAPKSPPSTMQQHSPSTPSAYSTRANNAFADLSIGKVLNMNYMGGKQSVPPTSTKAQPASTPSNMNFDDLLGAKEVHDINQSLWRRASDVPTLSTTIPNRLRCLYPPGQGVLPIYRSWRQRKNCCDEGASFPSFLKVKDKRTKCPAIISLHRIPYSFDFPSESFETNLVPIYQP</sequence>
<feature type="region of interest" description="Disordered" evidence="2">
    <location>
        <begin position="262"/>
        <end position="282"/>
    </location>
</feature>
<feature type="region of interest" description="Disordered" evidence="2">
    <location>
        <begin position="418"/>
        <end position="437"/>
    </location>
</feature>
<dbReference type="InterPro" id="IPR037278">
    <property type="entry name" value="ARFGAP/RecO"/>
</dbReference>
<reference evidence="4 5" key="1">
    <citation type="submission" date="2023-08" db="EMBL/GenBank/DDBJ databases">
        <title>A Necator americanus chromosomal reference genome.</title>
        <authorList>
            <person name="Ilik V."/>
            <person name="Petrzelkova K.J."/>
            <person name="Pardy F."/>
            <person name="Fuh T."/>
            <person name="Niatou-Singa F.S."/>
            <person name="Gouil Q."/>
            <person name="Baker L."/>
            <person name="Ritchie M.E."/>
            <person name="Jex A.R."/>
            <person name="Gazzola D."/>
            <person name="Li H."/>
            <person name="Toshio Fujiwara R."/>
            <person name="Zhan B."/>
            <person name="Aroian R.V."/>
            <person name="Pafco B."/>
            <person name="Schwarz E.M."/>
        </authorList>
    </citation>
    <scope>NUCLEOTIDE SEQUENCE [LARGE SCALE GENOMIC DNA]</scope>
    <source>
        <strain evidence="4 5">Aroian</strain>
        <tissue evidence="4">Whole animal</tissue>
    </source>
</reference>
<keyword evidence="5" id="KW-1185">Reference proteome</keyword>
<gene>
    <name evidence="4" type="primary">Necator_chrIV.g17207</name>
    <name evidence="4" type="ORF">RB195_003909</name>
</gene>
<dbReference type="InterPro" id="IPR044732">
    <property type="entry name" value="ArfGAP_SMAP1-like"/>
</dbReference>
<dbReference type="Gene3D" id="1.10.220.150">
    <property type="entry name" value="Arf GTPase activating protein"/>
    <property type="match status" value="1"/>
</dbReference>
<dbReference type="PRINTS" id="PR00405">
    <property type="entry name" value="REVINTRACTNG"/>
</dbReference>
<evidence type="ECO:0000256" key="1">
    <source>
        <dbReference type="PROSITE-ProRule" id="PRU00288"/>
    </source>
</evidence>
<dbReference type="Pfam" id="PF01412">
    <property type="entry name" value="ArfGap"/>
    <property type="match status" value="1"/>
</dbReference>
<feature type="domain" description="Arf-GAP" evidence="3">
    <location>
        <begin position="29"/>
        <end position="140"/>
    </location>
</feature>
<evidence type="ECO:0000256" key="2">
    <source>
        <dbReference type="SAM" id="MobiDB-lite"/>
    </source>
</evidence>
<dbReference type="SUPFAM" id="SSF57863">
    <property type="entry name" value="ArfGap/RecO-like zinc finger"/>
    <property type="match status" value="1"/>
</dbReference>
<feature type="compositionally biased region" description="Polar residues" evidence="2">
    <location>
        <begin position="423"/>
        <end position="437"/>
    </location>
</feature>
<organism evidence="4 5">
    <name type="scientific">Necator americanus</name>
    <name type="common">Human hookworm</name>
    <dbReference type="NCBI Taxonomy" id="51031"/>
    <lineage>
        <taxon>Eukaryota</taxon>
        <taxon>Metazoa</taxon>
        <taxon>Ecdysozoa</taxon>
        <taxon>Nematoda</taxon>
        <taxon>Chromadorea</taxon>
        <taxon>Rhabditida</taxon>
        <taxon>Rhabditina</taxon>
        <taxon>Rhabditomorpha</taxon>
        <taxon>Strongyloidea</taxon>
        <taxon>Ancylostomatidae</taxon>
        <taxon>Bunostominae</taxon>
        <taxon>Necator</taxon>
    </lineage>
</organism>
<dbReference type="PROSITE" id="PS50115">
    <property type="entry name" value="ARFGAP"/>
    <property type="match status" value="1"/>
</dbReference>
<dbReference type="Proteomes" id="UP001303046">
    <property type="component" value="Unassembled WGS sequence"/>
</dbReference>